<dbReference type="Proteomes" id="UP000002280">
    <property type="component" value="Chromosome 3"/>
</dbReference>
<dbReference type="InterPro" id="IPR045875">
    <property type="entry name" value="NTF2"/>
</dbReference>
<dbReference type="InterPro" id="IPR032710">
    <property type="entry name" value="NTF2-like_dom_sf"/>
</dbReference>
<gene>
    <name evidence="13" type="primary">LOC100031249</name>
</gene>
<dbReference type="InterPro" id="IPR002075">
    <property type="entry name" value="NTF2_dom"/>
</dbReference>
<dbReference type="Ensembl" id="ENSMODT00000025806.2">
    <property type="protein sequence ID" value="ENSMODP00000025356.2"/>
    <property type="gene ID" value="ENSMODG00000020270.2"/>
</dbReference>
<keyword evidence="14" id="KW-1185">Reference proteome</keyword>
<proteinExistence type="predicted"/>
<comment type="function">
    <text evidence="9">Mediates the import of GDP-bound RAN from the cytoplasm into the nucleus which is essential for the function of RAN in cargo receptor-mediated nucleocytoplasmic transport. Thereby, plays indirectly a more general role in cargo receptor-mediated nucleocytoplasmic transport. Interacts with GDP-bound RAN in the cytosol, recruits it to the nuclear pore complex via its interaction with nucleoporins and promotes its nuclear import.</text>
</comment>
<organism evidence="13 14">
    <name type="scientific">Monodelphis domestica</name>
    <name type="common">Gray short-tailed opossum</name>
    <dbReference type="NCBI Taxonomy" id="13616"/>
    <lineage>
        <taxon>Eukaryota</taxon>
        <taxon>Metazoa</taxon>
        <taxon>Chordata</taxon>
        <taxon>Craniata</taxon>
        <taxon>Vertebrata</taxon>
        <taxon>Euteleostomi</taxon>
        <taxon>Mammalia</taxon>
        <taxon>Metatheria</taxon>
        <taxon>Didelphimorphia</taxon>
        <taxon>Didelphidae</taxon>
        <taxon>Monodelphis</taxon>
    </lineage>
</organism>
<keyword evidence="5 11" id="KW-0653">Protein transport</keyword>
<dbReference type="HOGENOM" id="CLU_131642_1_1_1"/>
<evidence type="ECO:0000256" key="1">
    <source>
        <dbReference type="ARBA" id="ARBA00004567"/>
    </source>
</evidence>
<dbReference type="GeneTree" id="ENSGT00510000047030"/>
<reference evidence="13 14" key="1">
    <citation type="journal article" date="2007" name="Nature">
        <title>Genome of the marsupial Monodelphis domestica reveals innovation in non-coding sequences.</title>
        <authorList>
            <person name="Mikkelsen T.S."/>
            <person name="Wakefield M.J."/>
            <person name="Aken B."/>
            <person name="Amemiya C.T."/>
            <person name="Chang J.L."/>
            <person name="Duke S."/>
            <person name="Garber M."/>
            <person name="Gentles A.J."/>
            <person name="Goodstadt L."/>
            <person name="Heger A."/>
            <person name="Jurka J."/>
            <person name="Kamal M."/>
            <person name="Mauceli E."/>
            <person name="Searle S.M."/>
            <person name="Sharpe T."/>
            <person name="Baker M.L."/>
            <person name="Batzer M.A."/>
            <person name="Benos P.V."/>
            <person name="Belov K."/>
            <person name="Clamp M."/>
            <person name="Cook A."/>
            <person name="Cuff J."/>
            <person name="Das R."/>
            <person name="Davidow L."/>
            <person name="Deakin J.E."/>
            <person name="Fazzari M.J."/>
            <person name="Glass J.L."/>
            <person name="Grabherr M."/>
            <person name="Greally J.M."/>
            <person name="Gu W."/>
            <person name="Hore T.A."/>
            <person name="Huttley G.A."/>
            <person name="Kleber M."/>
            <person name="Jirtle R.L."/>
            <person name="Koina E."/>
            <person name="Lee J.T."/>
            <person name="Mahony S."/>
            <person name="Marra M.A."/>
            <person name="Miller R.D."/>
            <person name="Nicholls R.D."/>
            <person name="Oda M."/>
            <person name="Papenfuss A.T."/>
            <person name="Parra Z.E."/>
            <person name="Pollock D.D."/>
            <person name="Ray D.A."/>
            <person name="Schein J.E."/>
            <person name="Speed T.P."/>
            <person name="Thompson K."/>
            <person name="VandeBerg J.L."/>
            <person name="Wade C.M."/>
            <person name="Walker J.A."/>
            <person name="Waters P.D."/>
            <person name="Webber C."/>
            <person name="Weidman J.R."/>
            <person name="Xie X."/>
            <person name="Zody M.C."/>
            <person name="Baldwin J."/>
            <person name="Abdouelleil A."/>
            <person name="Abdulkadir J."/>
            <person name="Abebe A."/>
            <person name="Abera B."/>
            <person name="Abreu J."/>
            <person name="Acer S.C."/>
            <person name="Aftuck L."/>
            <person name="Alexander A."/>
            <person name="An P."/>
            <person name="Anderson E."/>
            <person name="Anderson S."/>
            <person name="Arachi H."/>
            <person name="Azer M."/>
            <person name="Bachantsang P."/>
            <person name="Barry A."/>
            <person name="Bayul T."/>
            <person name="Berlin A."/>
            <person name="Bessette D."/>
            <person name="Bloom T."/>
            <person name="Bloom T."/>
            <person name="Boguslavskiy L."/>
            <person name="Bonnet C."/>
            <person name="Boukhgalter B."/>
            <person name="Bourzgui I."/>
            <person name="Brown A."/>
            <person name="Cahill P."/>
            <person name="Channer S."/>
            <person name="Cheshatsang Y."/>
            <person name="Chuda L."/>
            <person name="Citroen M."/>
            <person name="Collymore A."/>
            <person name="Cooke P."/>
            <person name="Costello M."/>
            <person name="D'Aco K."/>
            <person name="Daza R."/>
            <person name="De Haan G."/>
            <person name="DeGray S."/>
            <person name="DeMaso C."/>
            <person name="Dhargay N."/>
            <person name="Dooley K."/>
            <person name="Dooley E."/>
            <person name="Doricent M."/>
            <person name="Dorje P."/>
            <person name="Dorjee K."/>
            <person name="Dupes A."/>
            <person name="Elong R."/>
            <person name="Falk J."/>
            <person name="Farina A."/>
            <person name="Faro S."/>
            <person name="Ferguson D."/>
            <person name="Fisher S."/>
            <person name="Foley C.D."/>
            <person name="Franke A."/>
            <person name="Friedrich D."/>
            <person name="Gadbois L."/>
            <person name="Gearin G."/>
            <person name="Gearin C.R."/>
            <person name="Giannoukos G."/>
            <person name="Goode T."/>
            <person name="Graham J."/>
            <person name="Grandbois E."/>
            <person name="Grewal S."/>
            <person name="Gyaltsen K."/>
            <person name="Hafez N."/>
            <person name="Hagos B."/>
            <person name="Hall J."/>
            <person name="Henson C."/>
            <person name="Hollinger A."/>
            <person name="Honan T."/>
            <person name="Huard M.D."/>
            <person name="Hughes L."/>
            <person name="Hurhula B."/>
            <person name="Husby M.E."/>
            <person name="Kamat A."/>
            <person name="Kanga B."/>
            <person name="Kashin S."/>
            <person name="Khazanovich D."/>
            <person name="Kisner P."/>
            <person name="Lance K."/>
            <person name="Lara M."/>
            <person name="Lee W."/>
            <person name="Lennon N."/>
            <person name="Letendre F."/>
            <person name="LeVine R."/>
            <person name="Lipovsky A."/>
            <person name="Liu X."/>
            <person name="Liu J."/>
            <person name="Liu S."/>
            <person name="Lokyitsang T."/>
            <person name="Lokyitsang Y."/>
            <person name="Lubonja R."/>
            <person name="Lui A."/>
            <person name="MacDonald P."/>
            <person name="Magnisalis V."/>
            <person name="Maru K."/>
            <person name="Matthews C."/>
            <person name="McCusker W."/>
            <person name="McDonough S."/>
            <person name="Mehta T."/>
            <person name="Meldrim J."/>
            <person name="Meneus L."/>
            <person name="Mihai O."/>
            <person name="Mihalev A."/>
            <person name="Mihova T."/>
            <person name="Mittelman R."/>
            <person name="Mlenga V."/>
            <person name="Montmayeur A."/>
            <person name="Mulrain L."/>
            <person name="Navidi A."/>
            <person name="Naylor J."/>
            <person name="Negash T."/>
            <person name="Nguyen T."/>
            <person name="Nguyen N."/>
            <person name="Nicol R."/>
            <person name="Norbu C."/>
            <person name="Norbu N."/>
            <person name="Novod N."/>
            <person name="O'Neill B."/>
            <person name="Osman S."/>
            <person name="Markiewicz E."/>
            <person name="Oyono O.L."/>
            <person name="Patti C."/>
            <person name="Phunkhang P."/>
            <person name="Pierre F."/>
            <person name="Priest M."/>
            <person name="Raghuraman S."/>
            <person name="Rege F."/>
            <person name="Reyes R."/>
            <person name="Rise C."/>
            <person name="Rogov P."/>
            <person name="Ross K."/>
            <person name="Ryan E."/>
            <person name="Settipalli S."/>
            <person name="Shea T."/>
            <person name="Sherpa N."/>
            <person name="Shi L."/>
            <person name="Shih D."/>
            <person name="Sparrow T."/>
            <person name="Spaulding J."/>
            <person name="Stalker J."/>
            <person name="Stange-Thomann N."/>
            <person name="Stavropoulos S."/>
            <person name="Stone C."/>
            <person name="Strader C."/>
            <person name="Tesfaye S."/>
            <person name="Thomson T."/>
            <person name="Thoulutsang Y."/>
            <person name="Thoulutsang D."/>
            <person name="Topham K."/>
            <person name="Topping I."/>
            <person name="Tsamla T."/>
            <person name="Vassiliev H."/>
            <person name="Vo A."/>
            <person name="Wangchuk T."/>
            <person name="Wangdi T."/>
            <person name="Weiand M."/>
            <person name="Wilkinson J."/>
            <person name="Wilson A."/>
            <person name="Yadav S."/>
            <person name="Young G."/>
            <person name="Yu Q."/>
            <person name="Zembek L."/>
            <person name="Zhong D."/>
            <person name="Zimmer A."/>
            <person name="Zwirko Z."/>
            <person name="Jaffe D.B."/>
            <person name="Alvarez P."/>
            <person name="Brockman W."/>
            <person name="Butler J."/>
            <person name="Chin C."/>
            <person name="Gnerre S."/>
            <person name="MacCallum I."/>
            <person name="Graves J.A."/>
            <person name="Ponting C.P."/>
            <person name="Breen M."/>
            <person name="Samollow P.B."/>
            <person name="Lander E.S."/>
            <person name="Lindblad-Toh K."/>
        </authorList>
    </citation>
    <scope>NUCLEOTIDE SEQUENCE [LARGE SCALE GENOMIC DNA]</scope>
</reference>
<evidence type="ECO:0000256" key="11">
    <source>
        <dbReference type="RuleBase" id="RU369002"/>
    </source>
</evidence>
<sequence>MGDEPFGERTGSSFVHHHDQIFDDDRTPLGALQIDASCPTWEGQRCQGKAAIVEKLSSLPFQKRQRSITATPDGCILGMIVGQLKAREDPIMGFHQIFLSKNITDAWVCTKAMLRLACHNFS</sequence>
<dbReference type="PROSITE" id="PS50177">
    <property type="entry name" value="NTF2_DOMAIN"/>
    <property type="match status" value="1"/>
</dbReference>
<keyword evidence="11" id="KW-0539">Nucleus</keyword>
<evidence type="ECO:0000313" key="14">
    <source>
        <dbReference type="Proteomes" id="UP000002280"/>
    </source>
</evidence>
<evidence type="ECO:0000313" key="13">
    <source>
        <dbReference type="Ensembl" id="ENSMODP00000025356.2"/>
    </source>
</evidence>
<dbReference type="GO" id="GO:0044613">
    <property type="term" value="C:nuclear pore central transport channel"/>
    <property type="evidence" value="ECO:0000318"/>
    <property type="project" value="GO_Central"/>
</dbReference>
<keyword evidence="7" id="KW-0509">mRNA transport</keyword>
<dbReference type="RefSeq" id="XP_056680927.1">
    <property type="nucleotide sequence ID" value="XM_056824949.1"/>
</dbReference>
<name>F7C199_MONDO</name>
<dbReference type="Gene3D" id="3.10.450.50">
    <property type="match status" value="1"/>
</dbReference>
<evidence type="ECO:0000259" key="12">
    <source>
        <dbReference type="PROSITE" id="PS50177"/>
    </source>
</evidence>
<evidence type="ECO:0000256" key="2">
    <source>
        <dbReference type="ARBA" id="ARBA00004649"/>
    </source>
</evidence>
<dbReference type="CDD" id="cd00780">
    <property type="entry name" value="NTF2"/>
    <property type="match status" value="1"/>
</dbReference>
<comment type="function">
    <text evidence="11">Has a role in nuclear-cytoplasmic transport of proteins and mRNAs.</text>
</comment>
<dbReference type="GO" id="GO:0005640">
    <property type="term" value="C:nuclear outer membrane"/>
    <property type="evidence" value="ECO:0007669"/>
    <property type="project" value="UniProtKB-SubCell"/>
</dbReference>
<evidence type="ECO:0000256" key="9">
    <source>
        <dbReference type="ARBA" id="ARBA00037505"/>
    </source>
</evidence>
<evidence type="ECO:0000256" key="10">
    <source>
        <dbReference type="ARBA" id="ARBA00047032"/>
    </source>
</evidence>
<evidence type="ECO:0000256" key="3">
    <source>
        <dbReference type="ARBA" id="ARBA00022448"/>
    </source>
</evidence>
<keyword evidence="6" id="KW-0811">Translocation</keyword>
<keyword evidence="3 11" id="KW-0813">Transport</keyword>
<dbReference type="STRING" id="13616.ENSMODP00000025356"/>
<evidence type="ECO:0000256" key="6">
    <source>
        <dbReference type="ARBA" id="ARBA00023010"/>
    </source>
</evidence>
<dbReference type="Bgee" id="ENSMODG00000020270">
    <property type="expression patterns" value="Expressed in cerebellum and 15 other cell types or tissues"/>
</dbReference>
<dbReference type="InterPro" id="IPR018222">
    <property type="entry name" value="Nuclear_transport_factor_2_euk"/>
</dbReference>
<dbReference type="SUPFAM" id="SSF54427">
    <property type="entry name" value="NTF2-like"/>
    <property type="match status" value="1"/>
</dbReference>
<keyword evidence="7" id="KW-0906">Nuclear pore complex</keyword>
<dbReference type="GO" id="GO:0006606">
    <property type="term" value="P:protein import into nucleus"/>
    <property type="evidence" value="ECO:0000318"/>
    <property type="project" value="GO_Central"/>
</dbReference>
<keyword evidence="4 11" id="KW-0963">Cytoplasm</keyword>
<dbReference type="GeneID" id="100031249"/>
<dbReference type="GO" id="GO:0051028">
    <property type="term" value="P:mRNA transport"/>
    <property type="evidence" value="ECO:0007669"/>
    <property type="project" value="UniProtKB-UniRule"/>
</dbReference>
<dbReference type="AlphaFoldDB" id="F7C199"/>
<comment type="subunit">
    <text evidence="10">Homodimer. Interacts with RAN (GDP-bound form); the interaction is direct and regulates RAN nuclear import. Interacts with the nucleoporins NUP54, NUP58 and NUP62 (via FG repeats); recruits NUTF2 to the nuclear pore complex a step required for NUTF2-mediated GDP-bound RAN nuclear import. Interacts with CAPG; mediates its nuclear import.</text>
</comment>
<protein>
    <recommendedName>
        <fullName evidence="8 11">Nuclear transport factor 2</fullName>
        <shortName evidence="11">NTF-2</shortName>
    </recommendedName>
</protein>
<accession>F7C199</accession>
<feature type="domain" description="NTF2" evidence="12">
    <location>
        <begin position="10"/>
        <end position="116"/>
    </location>
</feature>
<reference evidence="13" key="3">
    <citation type="submission" date="2025-09" db="UniProtKB">
        <authorList>
            <consortium name="Ensembl"/>
        </authorList>
    </citation>
    <scope>IDENTIFICATION</scope>
</reference>
<dbReference type="GO" id="GO:0061608">
    <property type="term" value="F:nuclear import signal receptor activity"/>
    <property type="evidence" value="ECO:0000318"/>
    <property type="project" value="GO_Central"/>
</dbReference>
<dbReference type="InParanoid" id="F7C199"/>
<dbReference type="FunFam" id="3.10.450.50:FF:000007">
    <property type="entry name" value="Nuclear transport factor 2"/>
    <property type="match status" value="1"/>
</dbReference>
<reference evidence="13" key="2">
    <citation type="submission" date="2025-08" db="UniProtKB">
        <authorList>
            <consortium name="Ensembl"/>
        </authorList>
    </citation>
    <scope>IDENTIFICATION</scope>
</reference>
<dbReference type="Pfam" id="PF02136">
    <property type="entry name" value="NTF2"/>
    <property type="match status" value="1"/>
</dbReference>
<evidence type="ECO:0000256" key="5">
    <source>
        <dbReference type="ARBA" id="ARBA00022927"/>
    </source>
</evidence>
<evidence type="ECO:0000256" key="8">
    <source>
        <dbReference type="ARBA" id="ARBA00026247"/>
    </source>
</evidence>
<dbReference type="PANTHER" id="PTHR12612">
    <property type="entry name" value="NUCLEAR TRANSPORT FACTOR 2"/>
    <property type="match status" value="1"/>
</dbReference>
<dbReference type="GO" id="GO:0005737">
    <property type="term" value="C:cytoplasm"/>
    <property type="evidence" value="ECO:0007669"/>
    <property type="project" value="UniProtKB-SubCell"/>
</dbReference>
<evidence type="ECO:0000256" key="4">
    <source>
        <dbReference type="ARBA" id="ARBA00022490"/>
    </source>
</evidence>
<dbReference type="eggNOG" id="KOG2104">
    <property type="taxonomic scope" value="Eukaryota"/>
</dbReference>
<evidence type="ECO:0000256" key="7">
    <source>
        <dbReference type="ARBA" id="ARBA00023132"/>
    </source>
</evidence>
<comment type="subcellular location">
    <subcellularLocation>
        <location evidence="11">Cytoplasm</location>
    </subcellularLocation>
    <subcellularLocation>
        <location evidence="11">Nucleus</location>
    </subcellularLocation>
    <subcellularLocation>
        <location evidence="2">Nucleus outer membrane</location>
    </subcellularLocation>
    <subcellularLocation>
        <location evidence="1">Nucleus</location>
        <location evidence="1">Nuclear pore complex</location>
    </subcellularLocation>
</comment>
<dbReference type="OrthoDB" id="6507044at2759"/>